<evidence type="ECO:0000256" key="1">
    <source>
        <dbReference type="SAM" id="MobiDB-lite"/>
    </source>
</evidence>
<dbReference type="EMBL" id="CAJNDS010000001">
    <property type="protein sequence ID" value="CAE6909388.1"/>
    <property type="molecule type" value="Genomic_DNA"/>
</dbReference>
<comment type="caution">
    <text evidence="2">The sequence shown here is derived from an EMBL/GenBank/DDBJ whole genome shotgun (WGS) entry which is preliminary data.</text>
</comment>
<feature type="compositionally biased region" description="Polar residues" evidence="1">
    <location>
        <begin position="137"/>
        <end position="149"/>
    </location>
</feature>
<keyword evidence="3" id="KW-1185">Reference proteome</keyword>
<dbReference type="OrthoDB" id="439792at2759"/>
<feature type="compositionally biased region" description="Pro residues" evidence="1">
    <location>
        <begin position="150"/>
        <end position="159"/>
    </location>
</feature>
<evidence type="ECO:0000313" key="3">
    <source>
        <dbReference type="Proteomes" id="UP000604046"/>
    </source>
</evidence>
<gene>
    <name evidence="2" type="ORF">SNAT2548_LOCUS38</name>
</gene>
<reference evidence="2" key="1">
    <citation type="submission" date="2021-02" db="EMBL/GenBank/DDBJ databases">
        <authorList>
            <person name="Dougan E. K."/>
            <person name="Rhodes N."/>
            <person name="Thang M."/>
            <person name="Chan C."/>
        </authorList>
    </citation>
    <scope>NUCLEOTIDE SEQUENCE</scope>
</reference>
<proteinExistence type="predicted"/>
<name>A0A812G1P5_9DINO</name>
<protein>
    <submittedName>
        <fullName evidence="2">Uncharacterized protein</fullName>
    </submittedName>
</protein>
<evidence type="ECO:0000313" key="2">
    <source>
        <dbReference type="EMBL" id="CAE6909388.1"/>
    </source>
</evidence>
<dbReference type="Proteomes" id="UP000604046">
    <property type="component" value="Unassembled WGS sequence"/>
</dbReference>
<feature type="region of interest" description="Disordered" evidence="1">
    <location>
        <begin position="137"/>
        <end position="160"/>
    </location>
</feature>
<accession>A0A812G1P5</accession>
<organism evidence="2 3">
    <name type="scientific">Symbiodinium natans</name>
    <dbReference type="NCBI Taxonomy" id="878477"/>
    <lineage>
        <taxon>Eukaryota</taxon>
        <taxon>Sar</taxon>
        <taxon>Alveolata</taxon>
        <taxon>Dinophyceae</taxon>
        <taxon>Suessiales</taxon>
        <taxon>Symbiodiniaceae</taxon>
        <taxon>Symbiodinium</taxon>
    </lineage>
</organism>
<dbReference type="AlphaFoldDB" id="A0A812G1P5"/>
<sequence length="673" mass="76697">MPQRRRVVLASKNDLKVKEFSRSLANYDIECVRDPEAALSDEKIWETLHVRGEDFWHKAVFREEMCVFRAPRAGLEGFLAGVRDYEPEAEQLGADGRSLPDGEAIILFSRLDIFELPKDEASRMRENKFHQQANALHTTPGATGSSYSHPQPPAAPSCPPELVRTTYTNAVEAYVDSARRAAGQDEVFGWDDVVVLTSTGKTYQEMLRLGLKFSPRDFNVNRWLIEHVHYRQRKATNFINEESKKFSQTISFAGPDSAGAFVAKNEFFNNAVAKSSGLSDVFVAVANNGAFFRSAQSRREVNYWLPGLNAGIPFVSKKDPIHEITFTAHDFGHFLIPDLVFTGNTSTNARRTYIIYRMMSEATTMVFADMLFVETLRLAGYSYDWAKRKIHPLFEATGLKPFGGSRPGFFAEVRKLLEANVEYCLLGSTAKYQALIEAARGQPLGGSCEVLEEFKAKYMPFFVEDYRWTSANYHNMAKRAEEYRRWWALAAPVVAAGGLDTMKEGVGLETVDQHMAAIGVCDATEVPPKELIQRIFDRVFDTRIKPIFEVQEQYQMAPEHIRLKNAFIRYLVGQMIIFARYDFLEESHRYAAKLTQFVRQNAESFTEEKVEAARGLYAQFLRILMQKSLITPDDYEVYQQICPLFDPVYVFYDEKKDFYAQLAEVQKEILGGC</sequence>